<evidence type="ECO:0000256" key="6">
    <source>
        <dbReference type="ARBA" id="ARBA00023014"/>
    </source>
</evidence>
<keyword evidence="5" id="KW-0408">Iron</keyword>
<keyword evidence="7" id="KW-1133">Transmembrane helix</keyword>
<name>A0A0S7XPZ5_UNCSA</name>
<evidence type="ECO:0000259" key="8">
    <source>
        <dbReference type="PROSITE" id="PS51379"/>
    </source>
</evidence>
<dbReference type="PANTHER" id="PTHR43545:SF4">
    <property type="entry name" value="IRON-SULFUR PROTEIN"/>
    <property type="match status" value="1"/>
</dbReference>
<dbReference type="InterPro" id="IPR017900">
    <property type="entry name" value="4Fe4S_Fe_S_CS"/>
</dbReference>
<dbReference type="NCBIfam" id="NF045715">
    <property type="entry name" value="sulf_resp_HmcB"/>
    <property type="match status" value="1"/>
</dbReference>
<evidence type="ECO:0000313" key="10">
    <source>
        <dbReference type="Proteomes" id="UP000051861"/>
    </source>
</evidence>
<sequence>MVGKSQLAKGVEQFTGYPDRFGVLSDLTRCVGCRTCEAACNEVNKLPPPKIPFDDQSVFEKKRRTDTNAYTVVNRYPNPKPGGSPIYVKHQCRHCDEPACASACLVRAFTKTQEGAVTYNKGVCVGCRYCMTACPFYVPAYEYNDPFSPEIKKCTMCYDTRISKGGIPACVEACPMEAMTFGKRSDLIKLARRRILEHPHRYIDHVYGEGEVGGTSWLYISGVPFEQLGFPMDLGTKPYPELTKGFLSMVPAVLVIWPALLGGFYMFTQHREEMGEEEEIPENRED</sequence>
<dbReference type="InterPro" id="IPR054814">
    <property type="entry name" value="HmcB"/>
</dbReference>
<evidence type="ECO:0000256" key="1">
    <source>
        <dbReference type="ARBA" id="ARBA00004196"/>
    </source>
</evidence>
<dbReference type="PROSITE" id="PS51379">
    <property type="entry name" value="4FE4S_FER_2"/>
    <property type="match status" value="2"/>
</dbReference>
<dbReference type="Proteomes" id="UP000051861">
    <property type="component" value="Unassembled WGS sequence"/>
</dbReference>
<reference evidence="9 10" key="1">
    <citation type="journal article" date="2015" name="Microbiome">
        <title>Genomic resolution of linkages in carbon, nitrogen, and sulfur cycling among widespread estuary sediment bacteria.</title>
        <authorList>
            <person name="Baker B.J."/>
            <person name="Lazar C.S."/>
            <person name="Teske A.P."/>
            <person name="Dick G.J."/>
        </authorList>
    </citation>
    <scope>NUCLEOTIDE SEQUENCE [LARGE SCALE GENOMIC DNA]</scope>
    <source>
        <strain evidence="9">DG_54_3</strain>
    </source>
</reference>
<dbReference type="GO" id="GO:0046872">
    <property type="term" value="F:metal ion binding"/>
    <property type="evidence" value="ECO:0007669"/>
    <property type="project" value="UniProtKB-KW"/>
</dbReference>
<evidence type="ECO:0000256" key="4">
    <source>
        <dbReference type="ARBA" id="ARBA00022737"/>
    </source>
</evidence>
<dbReference type="Gene3D" id="3.30.70.20">
    <property type="match status" value="2"/>
</dbReference>
<dbReference type="GO" id="GO:0030313">
    <property type="term" value="C:cell envelope"/>
    <property type="evidence" value="ECO:0007669"/>
    <property type="project" value="UniProtKB-SubCell"/>
</dbReference>
<keyword evidence="7" id="KW-0472">Membrane</keyword>
<feature type="domain" description="4Fe-4S ferredoxin-type" evidence="8">
    <location>
        <begin position="115"/>
        <end position="144"/>
    </location>
</feature>
<protein>
    <recommendedName>
        <fullName evidence="8">4Fe-4S ferredoxin-type domain-containing protein</fullName>
    </recommendedName>
</protein>
<keyword evidence="3" id="KW-0479">Metal-binding</keyword>
<dbReference type="EMBL" id="LIZX01000211">
    <property type="protein sequence ID" value="KPJ63916.1"/>
    <property type="molecule type" value="Genomic_DNA"/>
</dbReference>
<feature type="domain" description="4Fe-4S ferredoxin-type" evidence="8">
    <location>
        <begin position="21"/>
        <end position="51"/>
    </location>
</feature>
<evidence type="ECO:0000256" key="2">
    <source>
        <dbReference type="ARBA" id="ARBA00022485"/>
    </source>
</evidence>
<accession>A0A0S7XPZ5</accession>
<dbReference type="InterPro" id="IPR051555">
    <property type="entry name" value="FDH_Electron_Transfer_Unit"/>
</dbReference>
<evidence type="ECO:0000256" key="5">
    <source>
        <dbReference type="ARBA" id="ARBA00023004"/>
    </source>
</evidence>
<keyword evidence="7" id="KW-0812">Transmembrane</keyword>
<dbReference type="PANTHER" id="PTHR43545">
    <property type="entry name" value="FORMATE DEHYDROGENASE, NITRATE-INDUCIBLE, IRON-SULFUR SUBUNIT"/>
    <property type="match status" value="1"/>
</dbReference>
<comment type="caution">
    <text evidence="9">The sequence shown here is derived from an EMBL/GenBank/DDBJ whole genome shotgun (WGS) entry which is preliminary data.</text>
</comment>
<gene>
    <name evidence="9" type="ORF">AMJ44_13735</name>
</gene>
<evidence type="ECO:0000313" key="9">
    <source>
        <dbReference type="EMBL" id="KPJ63916.1"/>
    </source>
</evidence>
<keyword evidence="2" id="KW-0004">4Fe-4S</keyword>
<dbReference type="PROSITE" id="PS00198">
    <property type="entry name" value="4FE4S_FER_1"/>
    <property type="match status" value="1"/>
</dbReference>
<evidence type="ECO:0000256" key="7">
    <source>
        <dbReference type="SAM" id="Phobius"/>
    </source>
</evidence>
<keyword evidence="4" id="KW-0677">Repeat</keyword>
<proteinExistence type="predicted"/>
<keyword evidence="6" id="KW-0411">Iron-sulfur</keyword>
<dbReference type="PATRIC" id="fig|1703775.3.peg.2083"/>
<dbReference type="AlphaFoldDB" id="A0A0S7XPZ5"/>
<comment type="subcellular location">
    <subcellularLocation>
        <location evidence="1">Cell envelope</location>
    </subcellularLocation>
</comment>
<dbReference type="CDD" id="cd10561">
    <property type="entry name" value="HybA_like"/>
    <property type="match status" value="1"/>
</dbReference>
<dbReference type="Pfam" id="PF13247">
    <property type="entry name" value="Fer4_11"/>
    <property type="match status" value="1"/>
</dbReference>
<dbReference type="GO" id="GO:0051539">
    <property type="term" value="F:4 iron, 4 sulfur cluster binding"/>
    <property type="evidence" value="ECO:0007669"/>
    <property type="project" value="UniProtKB-KW"/>
</dbReference>
<organism evidence="9 10">
    <name type="scientific">candidate division WOR-1 bacterium DG_54_3</name>
    <dbReference type="NCBI Taxonomy" id="1703775"/>
    <lineage>
        <taxon>Bacteria</taxon>
        <taxon>Bacillati</taxon>
        <taxon>Saganbacteria</taxon>
    </lineage>
</organism>
<dbReference type="SUPFAM" id="SSF54862">
    <property type="entry name" value="4Fe-4S ferredoxins"/>
    <property type="match status" value="1"/>
</dbReference>
<feature type="transmembrane region" description="Helical" evidence="7">
    <location>
        <begin position="246"/>
        <end position="267"/>
    </location>
</feature>
<dbReference type="InterPro" id="IPR017896">
    <property type="entry name" value="4Fe4S_Fe-S-bd"/>
</dbReference>
<evidence type="ECO:0000256" key="3">
    <source>
        <dbReference type="ARBA" id="ARBA00022723"/>
    </source>
</evidence>